<reference evidence="2" key="2">
    <citation type="submission" date="2022-06" db="UniProtKB">
        <authorList>
            <consortium name="EnsemblMetazoa"/>
        </authorList>
    </citation>
    <scope>IDENTIFICATION</scope>
    <source>
        <strain evidence="2">DF5081</strain>
    </source>
</reference>
<name>A0A8R1IQS0_CAEJA</name>
<reference evidence="3" key="1">
    <citation type="submission" date="2010-08" db="EMBL/GenBank/DDBJ databases">
        <authorList>
            <consortium name="Caenorhabditis japonica Sequencing Consortium"/>
            <person name="Wilson R.K."/>
        </authorList>
    </citation>
    <scope>NUCLEOTIDE SEQUENCE [LARGE SCALE GENOMIC DNA]</scope>
    <source>
        <strain evidence="3">DF5081</strain>
    </source>
</reference>
<accession>A0A8R1IQS0</accession>
<evidence type="ECO:0000313" key="2">
    <source>
        <dbReference type="EnsemblMetazoa" id="CJA35042.1"/>
    </source>
</evidence>
<organism evidence="2 3">
    <name type="scientific">Caenorhabditis japonica</name>
    <dbReference type="NCBI Taxonomy" id="281687"/>
    <lineage>
        <taxon>Eukaryota</taxon>
        <taxon>Metazoa</taxon>
        <taxon>Ecdysozoa</taxon>
        <taxon>Nematoda</taxon>
        <taxon>Chromadorea</taxon>
        <taxon>Rhabditida</taxon>
        <taxon>Rhabditina</taxon>
        <taxon>Rhabditomorpha</taxon>
        <taxon>Rhabditoidea</taxon>
        <taxon>Rhabditidae</taxon>
        <taxon>Peloderinae</taxon>
        <taxon>Caenorhabditis</taxon>
    </lineage>
</organism>
<dbReference type="Proteomes" id="UP000005237">
    <property type="component" value="Unassembled WGS sequence"/>
</dbReference>
<sequence>MLGLETTWRRSGSNGKARQEP</sequence>
<keyword evidence="3" id="KW-1185">Reference proteome</keyword>
<evidence type="ECO:0000256" key="1">
    <source>
        <dbReference type="SAM" id="MobiDB-lite"/>
    </source>
</evidence>
<protein>
    <submittedName>
        <fullName evidence="2">Uncharacterized protein</fullName>
    </submittedName>
</protein>
<dbReference type="EnsemblMetazoa" id="CJA35042.1">
    <property type="protein sequence ID" value="CJA35042.1"/>
    <property type="gene ID" value="WBGene00210889"/>
</dbReference>
<feature type="compositionally biased region" description="Polar residues" evidence="1">
    <location>
        <begin position="9"/>
        <end position="21"/>
    </location>
</feature>
<proteinExistence type="predicted"/>
<feature type="region of interest" description="Disordered" evidence="1">
    <location>
        <begin position="1"/>
        <end position="21"/>
    </location>
</feature>
<evidence type="ECO:0000313" key="3">
    <source>
        <dbReference type="Proteomes" id="UP000005237"/>
    </source>
</evidence>